<dbReference type="RefSeq" id="WP_026861984.1">
    <property type="nucleotide sequence ID" value="NZ_PIQE01000001.1"/>
</dbReference>
<evidence type="ECO:0000313" key="2">
    <source>
        <dbReference type="EMBL" id="RUO74153.1"/>
    </source>
</evidence>
<keyword evidence="3" id="KW-1185">Reference proteome</keyword>
<dbReference type="EMBL" id="PIQE01000001">
    <property type="protein sequence ID" value="RUO74153.1"/>
    <property type="molecule type" value="Genomic_DNA"/>
</dbReference>
<keyword evidence="1" id="KW-1133">Transmembrane helix</keyword>
<name>A0A432Z8D4_9GAMM</name>
<sequence>MISQRSLTVVVGIVLVGAVGFLWSTGAVMLKPKAEQSEASSAADNLTQTPVQLRHFSEPAPALDDQQPVALDLTAYENLLPQELLTQVAKQSVQADGIPVAKLLLALLDAGIIRVNASLKEGPQNGAMPYSPLFAALVLDRSISAEQIQAFFDHGSFAFTNQIWISAAGNLADPEALDVLLEQGGFGPEHYQLLFERAMLSGNQQVYQHLLGQGRGQLNDAITNTLYERVDISVTNALNTWPEKYNDAALLPRMRTSMLQSLTRYLFQLDTLVASGYLSPEKTRFLTQQRQHLVALYEEIEALD</sequence>
<protein>
    <submittedName>
        <fullName evidence="2">Uncharacterized protein</fullName>
    </submittedName>
</protein>
<feature type="transmembrane region" description="Helical" evidence="1">
    <location>
        <begin position="7"/>
        <end position="30"/>
    </location>
</feature>
<proteinExistence type="predicted"/>
<gene>
    <name evidence="2" type="ORF">CWI80_02010</name>
</gene>
<evidence type="ECO:0000313" key="3">
    <source>
        <dbReference type="Proteomes" id="UP000287022"/>
    </source>
</evidence>
<reference evidence="3" key="1">
    <citation type="journal article" date="2018" name="Front. Microbiol.">
        <title>Genome-Based Analysis Reveals the Taxonomy and Diversity of the Family Idiomarinaceae.</title>
        <authorList>
            <person name="Liu Y."/>
            <person name="Lai Q."/>
            <person name="Shao Z."/>
        </authorList>
    </citation>
    <scope>NUCLEOTIDE SEQUENCE [LARGE SCALE GENOMIC DNA]</scope>
    <source>
        <strain evidence="3">c121</strain>
    </source>
</reference>
<keyword evidence="1" id="KW-0472">Membrane</keyword>
<dbReference type="AlphaFoldDB" id="A0A432Z8D4"/>
<comment type="caution">
    <text evidence="2">The sequence shown here is derived from an EMBL/GenBank/DDBJ whole genome shotgun (WGS) entry which is preliminary data.</text>
</comment>
<dbReference type="Proteomes" id="UP000287022">
    <property type="component" value="Unassembled WGS sequence"/>
</dbReference>
<accession>A0A432Z8D4</accession>
<organism evidence="2 3">
    <name type="scientific">Pseudidiomarina sediminum</name>
    <dbReference type="NCBI Taxonomy" id="431675"/>
    <lineage>
        <taxon>Bacteria</taxon>
        <taxon>Pseudomonadati</taxon>
        <taxon>Pseudomonadota</taxon>
        <taxon>Gammaproteobacteria</taxon>
        <taxon>Alteromonadales</taxon>
        <taxon>Idiomarinaceae</taxon>
        <taxon>Pseudidiomarina</taxon>
    </lineage>
</organism>
<dbReference type="STRING" id="1122124.GCA_000423165_00996"/>
<keyword evidence="1" id="KW-0812">Transmembrane</keyword>
<evidence type="ECO:0000256" key="1">
    <source>
        <dbReference type="SAM" id="Phobius"/>
    </source>
</evidence>